<protein>
    <submittedName>
        <fullName evidence="3">Uncharacterized protein</fullName>
    </submittedName>
</protein>
<reference evidence="3 4" key="1">
    <citation type="journal article" date="2017" name="Environ. Microbiol.">
        <title>Decay of the glycolytic pathway and adaptation to intranuclear parasitism within Enterocytozoonidae microsporidia.</title>
        <authorList>
            <person name="Wiredu Boakye D."/>
            <person name="Jaroenlak P."/>
            <person name="Prachumwat A."/>
            <person name="Williams T.A."/>
            <person name="Bateman K.S."/>
            <person name="Itsathitphaisarn O."/>
            <person name="Sritunyalucksana K."/>
            <person name="Paszkiewicz K.H."/>
            <person name="Moore K.A."/>
            <person name="Stentiford G.D."/>
            <person name="Williams B.A."/>
        </authorList>
    </citation>
    <scope>NUCLEOTIDE SEQUENCE [LARGE SCALE GENOMIC DNA]</scope>
    <source>
        <strain evidence="4">canceri</strain>
    </source>
</reference>
<dbReference type="GO" id="GO:0046872">
    <property type="term" value="F:metal ion binding"/>
    <property type="evidence" value="ECO:0007669"/>
    <property type="project" value="UniProtKB-KW"/>
</dbReference>
<dbReference type="PANTHER" id="PTHR46771:SF5">
    <property type="entry name" value="DETERIN"/>
    <property type="match status" value="1"/>
</dbReference>
<dbReference type="PANTHER" id="PTHR46771">
    <property type="entry name" value="DETERIN"/>
    <property type="match status" value="1"/>
</dbReference>
<keyword evidence="1" id="KW-0479">Metal-binding</keyword>
<dbReference type="VEuPathDB" id="MicrosporidiaDB:A0H76_1280"/>
<dbReference type="Gene3D" id="1.10.1170.10">
    <property type="entry name" value="Inhibitor Of Apoptosis Protein (2mihbC-IAP-1), Chain A"/>
    <property type="match status" value="1"/>
</dbReference>
<evidence type="ECO:0000313" key="4">
    <source>
        <dbReference type="Proteomes" id="UP000192501"/>
    </source>
</evidence>
<dbReference type="InterPro" id="IPR051190">
    <property type="entry name" value="Baculoviral_IAP"/>
</dbReference>
<dbReference type="SMART" id="SM00238">
    <property type="entry name" value="BIR"/>
    <property type="match status" value="1"/>
</dbReference>
<proteinExistence type="predicted"/>
<dbReference type="SUPFAM" id="SSF57924">
    <property type="entry name" value="Inhibitor of apoptosis (IAP) repeat"/>
    <property type="match status" value="1"/>
</dbReference>
<evidence type="ECO:0000256" key="1">
    <source>
        <dbReference type="ARBA" id="ARBA00022723"/>
    </source>
</evidence>
<evidence type="ECO:0000256" key="2">
    <source>
        <dbReference type="ARBA" id="ARBA00022833"/>
    </source>
</evidence>
<accession>A0A1X0QHC2</accession>
<organism evidence="3 4">
    <name type="scientific">Hepatospora eriocheir</name>
    <dbReference type="NCBI Taxonomy" id="1081669"/>
    <lineage>
        <taxon>Eukaryota</taxon>
        <taxon>Fungi</taxon>
        <taxon>Fungi incertae sedis</taxon>
        <taxon>Microsporidia</taxon>
        <taxon>Hepatosporidae</taxon>
        <taxon>Hepatospora</taxon>
    </lineage>
</organism>
<dbReference type="VEuPathDB" id="MicrosporidiaDB:HERIO_1654"/>
<name>A0A1X0QHC2_9MICR</name>
<sequence length="226" mass="25922">MLSFEERLATFQNWPRKFTETFINNLCVLGHYSIKELTEGFITKCIYCDSEHDNWDINDDPFTEHKNSNCPIFSLHTKIGREKVNSLTNFSCSCKAICIELRKNTKFIFCPSCGRNKEFSDIESALVHSCCDCVSVKKITAKSNNYYVDFFKGRYNSMILQYLNPKSLSINESDLDLIEYVVSNSNTSLLSPAIESIEIGLNKLAKEIESECVKIEKEKISKIELV</sequence>
<dbReference type="AlphaFoldDB" id="A0A1X0QHC2"/>
<dbReference type="Pfam" id="PF00653">
    <property type="entry name" value="BIR"/>
    <property type="match status" value="1"/>
</dbReference>
<evidence type="ECO:0000313" key="3">
    <source>
        <dbReference type="EMBL" id="ORD99176.1"/>
    </source>
</evidence>
<keyword evidence="2" id="KW-0862">Zinc</keyword>
<gene>
    <name evidence="3" type="ORF">A0H76_1280</name>
</gene>
<dbReference type="InterPro" id="IPR001370">
    <property type="entry name" value="BIR_rpt"/>
</dbReference>
<comment type="caution">
    <text evidence="3">The sequence shown here is derived from an EMBL/GenBank/DDBJ whole genome shotgun (WGS) entry which is preliminary data.</text>
</comment>
<dbReference type="Proteomes" id="UP000192501">
    <property type="component" value="Unassembled WGS sequence"/>
</dbReference>
<dbReference type="EMBL" id="LTAI01000276">
    <property type="protein sequence ID" value="ORD99176.1"/>
    <property type="molecule type" value="Genomic_DNA"/>
</dbReference>
<dbReference type="PROSITE" id="PS50143">
    <property type="entry name" value="BIR_REPEAT_2"/>
    <property type="match status" value="1"/>
</dbReference>